<reference evidence="1 2" key="1">
    <citation type="submission" date="2015-06" db="EMBL/GenBank/DDBJ databases">
        <title>Comparative genomics of Burkholderia leaf nodule symbionts.</title>
        <authorList>
            <person name="Carlier A."/>
            <person name="Eberl L."/>
            <person name="Pinto-Carbo M."/>
        </authorList>
    </citation>
    <scope>NUCLEOTIDE SEQUENCE [LARGE SCALE GENOMIC DNA]</scope>
    <source>
        <strain evidence="1 2">UZHbot3</strain>
    </source>
</reference>
<comment type="caution">
    <text evidence="1">The sequence shown here is derived from an EMBL/GenBank/DDBJ whole genome shotgun (WGS) entry which is preliminary data.</text>
</comment>
<organism evidence="1 2">
    <name type="scientific">Candidatus Burkholderia pumila</name>
    <dbReference type="NCBI Taxonomy" id="1090375"/>
    <lineage>
        <taxon>Bacteria</taxon>
        <taxon>Pseudomonadati</taxon>
        <taxon>Pseudomonadota</taxon>
        <taxon>Betaproteobacteria</taxon>
        <taxon>Burkholderiales</taxon>
        <taxon>Burkholderiaceae</taxon>
        <taxon>Burkholderia</taxon>
    </lineage>
</organism>
<dbReference type="Proteomes" id="UP000242951">
    <property type="component" value="Unassembled WGS sequence"/>
</dbReference>
<gene>
    <name evidence="1" type="ORF">BPMI_02888c</name>
</gene>
<evidence type="ECO:0000313" key="1">
    <source>
        <dbReference type="EMBL" id="KMQ80158.1"/>
    </source>
</evidence>
<sequence length="108" mass="12401">MSSYSKLGATATSAAVTQVDDWISVWGHTDTYEQYPYQVQVRYYLNQFYDRRIPTTSPPTLITPQNHVAFNMSKLGDVFTNIFKKRCLCESEHQRGRIYPGSDGANRL</sequence>
<protein>
    <submittedName>
        <fullName evidence="1">Uncharacterized protein</fullName>
    </submittedName>
</protein>
<proteinExistence type="predicted"/>
<name>A0ABR5HL83_9BURK</name>
<evidence type="ECO:0000313" key="2">
    <source>
        <dbReference type="Proteomes" id="UP000242951"/>
    </source>
</evidence>
<dbReference type="EMBL" id="LELG01000147">
    <property type="protein sequence ID" value="KMQ80158.1"/>
    <property type="molecule type" value="Genomic_DNA"/>
</dbReference>
<keyword evidence="2" id="KW-1185">Reference proteome</keyword>
<accession>A0ABR5HL83</accession>